<evidence type="ECO:0000259" key="12">
    <source>
        <dbReference type="PROSITE" id="PS50262"/>
    </source>
</evidence>
<dbReference type="PROSITE" id="PS00237">
    <property type="entry name" value="G_PROTEIN_RECEP_F1_1"/>
    <property type="match status" value="1"/>
</dbReference>
<keyword evidence="7 9" id="KW-0675">Receptor</keyword>
<gene>
    <name evidence="13" type="ORF">C0Q70_18667</name>
</gene>
<accession>A0A2T7NH63</accession>
<dbReference type="Proteomes" id="UP000245119">
    <property type="component" value="Linkage Group LG12"/>
</dbReference>
<evidence type="ECO:0000256" key="1">
    <source>
        <dbReference type="ARBA" id="ARBA00004651"/>
    </source>
</evidence>
<comment type="caution">
    <text evidence="13">The sequence shown here is derived from an EMBL/GenBank/DDBJ whole genome shotgun (WGS) entry which is preliminary data.</text>
</comment>
<dbReference type="PANTHER" id="PTHR24247:SF195">
    <property type="entry name" value="G-PROTEIN COUPLED RECEPTORS FAMILY 1 PROFILE DOMAIN-CONTAINING PROTEIN"/>
    <property type="match status" value="1"/>
</dbReference>
<reference evidence="13 14" key="1">
    <citation type="submission" date="2018-04" db="EMBL/GenBank/DDBJ databases">
        <title>The genome of golden apple snail Pomacea canaliculata provides insight into stress tolerance and invasive adaptation.</title>
        <authorList>
            <person name="Liu C."/>
            <person name="Liu B."/>
            <person name="Ren Y."/>
            <person name="Zhang Y."/>
            <person name="Wang H."/>
            <person name="Li S."/>
            <person name="Jiang F."/>
            <person name="Yin L."/>
            <person name="Zhang G."/>
            <person name="Qian W."/>
            <person name="Fan W."/>
        </authorList>
    </citation>
    <scope>NUCLEOTIDE SEQUENCE [LARGE SCALE GENOMIC DNA]</scope>
    <source>
        <strain evidence="13">SZHN2017</strain>
        <tissue evidence="13">Muscle</tissue>
    </source>
</reference>
<keyword evidence="14" id="KW-1185">Reference proteome</keyword>
<dbReference type="EMBL" id="PZQS01000012">
    <property type="protein sequence ID" value="PVD20511.1"/>
    <property type="molecule type" value="Genomic_DNA"/>
</dbReference>
<dbReference type="STRING" id="400727.A0A2T7NH63"/>
<dbReference type="GO" id="GO:0005886">
    <property type="term" value="C:plasma membrane"/>
    <property type="evidence" value="ECO:0007669"/>
    <property type="project" value="UniProtKB-SubCell"/>
</dbReference>
<feature type="region of interest" description="Disordered" evidence="10">
    <location>
        <begin position="238"/>
        <end position="258"/>
    </location>
</feature>
<dbReference type="SUPFAM" id="SSF81321">
    <property type="entry name" value="Family A G protein-coupled receptor-like"/>
    <property type="match status" value="1"/>
</dbReference>
<dbReference type="AlphaFoldDB" id="A0A2T7NH63"/>
<feature type="transmembrane region" description="Helical" evidence="11">
    <location>
        <begin position="20"/>
        <end position="42"/>
    </location>
</feature>
<dbReference type="InterPro" id="IPR000276">
    <property type="entry name" value="GPCR_Rhodpsn"/>
</dbReference>
<keyword evidence="2" id="KW-1003">Cell membrane</keyword>
<evidence type="ECO:0000256" key="6">
    <source>
        <dbReference type="ARBA" id="ARBA00023136"/>
    </source>
</evidence>
<evidence type="ECO:0000313" key="14">
    <source>
        <dbReference type="Proteomes" id="UP000245119"/>
    </source>
</evidence>
<evidence type="ECO:0000313" key="13">
    <source>
        <dbReference type="EMBL" id="PVD20511.1"/>
    </source>
</evidence>
<feature type="domain" description="G-protein coupled receptors family 1 profile" evidence="12">
    <location>
        <begin position="1"/>
        <end position="441"/>
    </location>
</feature>
<dbReference type="GO" id="GO:0030425">
    <property type="term" value="C:dendrite"/>
    <property type="evidence" value="ECO:0007669"/>
    <property type="project" value="TreeGrafter"/>
</dbReference>
<dbReference type="GO" id="GO:0007197">
    <property type="term" value="P:adenylate cyclase-inhibiting G protein-coupled acetylcholine receptor signaling pathway"/>
    <property type="evidence" value="ECO:0007669"/>
    <property type="project" value="TreeGrafter"/>
</dbReference>
<dbReference type="OrthoDB" id="10071887at2759"/>
<evidence type="ECO:0000256" key="10">
    <source>
        <dbReference type="SAM" id="MobiDB-lite"/>
    </source>
</evidence>
<keyword evidence="4 11" id="KW-1133">Transmembrane helix</keyword>
<dbReference type="PROSITE" id="PS50262">
    <property type="entry name" value="G_PROTEIN_RECEP_F1_2"/>
    <property type="match status" value="1"/>
</dbReference>
<name>A0A2T7NH63_POMCA</name>
<keyword evidence="8 9" id="KW-0807">Transducer</keyword>
<feature type="transmembrane region" description="Helical" evidence="11">
    <location>
        <begin position="194"/>
        <end position="215"/>
    </location>
</feature>
<feature type="transmembrane region" description="Helical" evidence="11">
    <location>
        <begin position="425"/>
        <end position="444"/>
    </location>
</feature>
<dbReference type="PANTHER" id="PTHR24247">
    <property type="entry name" value="5-HYDROXYTRYPTAMINE RECEPTOR"/>
    <property type="match status" value="1"/>
</dbReference>
<evidence type="ECO:0000256" key="11">
    <source>
        <dbReference type="SAM" id="Phobius"/>
    </source>
</evidence>
<dbReference type="PRINTS" id="PR00237">
    <property type="entry name" value="GPCRRHODOPSN"/>
</dbReference>
<organism evidence="13 14">
    <name type="scientific">Pomacea canaliculata</name>
    <name type="common">Golden apple snail</name>
    <dbReference type="NCBI Taxonomy" id="400727"/>
    <lineage>
        <taxon>Eukaryota</taxon>
        <taxon>Metazoa</taxon>
        <taxon>Spiralia</taxon>
        <taxon>Lophotrochozoa</taxon>
        <taxon>Mollusca</taxon>
        <taxon>Gastropoda</taxon>
        <taxon>Caenogastropoda</taxon>
        <taxon>Architaenioglossa</taxon>
        <taxon>Ampullarioidea</taxon>
        <taxon>Ampullariidae</taxon>
        <taxon>Pomacea</taxon>
    </lineage>
</organism>
<evidence type="ECO:0000256" key="2">
    <source>
        <dbReference type="ARBA" id="ARBA00022475"/>
    </source>
</evidence>
<feature type="transmembrane region" description="Helical" evidence="11">
    <location>
        <begin position="386"/>
        <end position="405"/>
    </location>
</feature>
<keyword evidence="5 9" id="KW-0297">G-protein coupled receptor</keyword>
<evidence type="ECO:0000256" key="8">
    <source>
        <dbReference type="ARBA" id="ARBA00023224"/>
    </source>
</evidence>
<evidence type="ECO:0000256" key="7">
    <source>
        <dbReference type="ARBA" id="ARBA00023170"/>
    </source>
</evidence>
<dbReference type="GO" id="GO:0045202">
    <property type="term" value="C:synapse"/>
    <property type="evidence" value="ECO:0007669"/>
    <property type="project" value="TreeGrafter"/>
</dbReference>
<dbReference type="Pfam" id="PF00001">
    <property type="entry name" value="7tm_1"/>
    <property type="match status" value="2"/>
</dbReference>
<comment type="similarity">
    <text evidence="9">Belongs to the G-protein coupled receptor 1 family.</text>
</comment>
<dbReference type="GO" id="GO:0004993">
    <property type="term" value="F:G protein-coupled serotonin receptor activity"/>
    <property type="evidence" value="ECO:0007669"/>
    <property type="project" value="TreeGrafter"/>
</dbReference>
<protein>
    <recommendedName>
        <fullName evidence="12">G-protein coupled receptors family 1 profile domain-containing protein</fullName>
    </recommendedName>
</protein>
<dbReference type="GO" id="GO:0016907">
    <property type="term" value="F:G protein-coupled acetylcholine receptor activity"/>
    <property type="evidence" value="ECO:0007669"/>
    <property type="project" value="TreeGrafter"/>
</dbReference>
<feature type="transmembrane region" description="Helical" evidence="11">
    <location>
        <begin position="62"/>
        <end position="84"/>
    </location>
</feature>
<proteinExistence type="inferred from homology"/>
<dbReference type="GO" id="GO:0007187">
    <property type="term" value="P:G protein-coupled receptor signaling pathway, coupled to cyclic nucleotide second messenger"/>
    <property type="evidence" value="ECO:0007669"/>
    <property type="project" value="TreeGrafter"/>
</dbReference>
<evidence type="ECO:0000256" key="5">
    <source>
        <dbReference type="ARBA" id="ARBA00023040"/>
    </source>
</evidence>
<evidence type="ECO:0000256" key="9">
    <source>
        <dbReference type="RuleBase" id="RU000688"/>
    </source>
</evidence>
<evidence type="ECO:0000256" key="3">
    <source>
        <dbReference type="ARBA" id="ARBA00022692"/>
    </source>
</evidence>
<sequence length="497" mass="56152">MGEETAKVEKRWTLDGLACRLYLTLRSSLLYVSLLSILLITIDRWWSIHYPFSYRVRQSKRLAACAVGLVWVISFAVHLPPILLWGDVFGTTTNISDDHTVVGMLSSVKSSPQLPSSLSSRQNPSPLLFALTTTTTTESAFPQHRPVDIDASYNHRSNNKNSESTRGYSDFFNAGRRCELPYASHFSVVLTQSVLQYFFPLLALWVLNSSLYFKITRRKSIKIRRSLSVTDHHLLTLRKSSSESESSPNGMDSESLEIPRSENRQRLLAAARAGRRHTYQFCSNSIRGGGGLLGGVAYHGQSSHRPMFSRRTSLQDALPGVGTMAALAGAVPYLPRVTSCQKFLHNGSSSFLAGSSSAGPRGSALSVRKQSDDLVKELLVRQDKKAARCLGLLVTVLTICWLPYTVMAVLRSTNPFTITPWVRDLLFWVLLTNSAINPFLYGLLNAEFRKILYAWFYFRRRKRFRLKQALLYWSLPPRLDTDSVKEKPHLYFRTIRE</sequence>
<evidence type="ECO:0000256" key="4">
    <source>
        <dbReference type="ARBA" id="ARBA00022989"/>
    </source>
</evidence>
<dbReference type="InterPro" id="IPR017452">
    <property type="entry name" value="GPCR_Rhodpsn_7TM"/>
</dbReference>
<keyword evidence="6 11" id="KW-0472">Membrane</keyword>
<comment type="subcellular location">
    <subcellularLocation>
        <location evidence="1">Cell membrane</location>
        <topology evidence="1">Multi-pass membrane protein</topology>
    </subcellularLocation>
</comment>
<keyword evidence="3 9" id="KW-0812">Transmembrane</keyword>
<dbReference type="Gene3D" id="1.20.1070.10">
    <property type="entry name" value="Rhodopsin 7-helix transmembrane proteins"/>
    <property type="match status" value="2"/>
</dbReference>